<dbReference type="RefSeq" id="WP_229643332.1">
    <property type="nucleotide sequence ID" value="NZ_BSDO01000007.1"/>
</dbReference>
<dbReference type="AlphaFoldDB" id="A0A9W6FLH6"/>
<protein>
    <submittedName>
        <fullName evidence="4">Urease accessory protein</fullName>
    </submittedName>
</protein>
<sequence length="207" mass="20634">MSRLVSRIALLSLVPLFAATSAEAHHAMGGRLPATFGEGFISGLAHPVIGLDHLGFIVAAGLIAGVMGLGAFVPVAFVVASIAGVMLHVQLVNLPFAETVIALSVVAIGGLLAAGREKPARGVWIGLFAIAGLFHGYAYGESIVGAEPTQLVAYLAGLAVVQSVIGAGVALVASGRAWTPTSLAPRLAGAAAFGIGLSAVVTQLIPG</sequence>
<dbReference type="PIRSF" id="PIRSF016919">
    <property type="entry name" value="HupE_UreJ"/>
    <property type="match status" value="1"/>
</dbReference>
<dbReference type="EMBL" id="JAVDPY010000009">
    <property type="protein sequence ID" value="MDR6335900.1"/>
    <property type="molecule type" value="Genomic_DNA"/>
</dbReference>
<feature type="transmembrane region" description="Helical" evidence="1">
    <location>
        <begin position="122"/>
        <end position="139"/>
    </location>
</feature>
<comment type="caution">
    <text evidence="3">The sequence shown here is derived from an EMBL/GenBank/DDBJ whole genome shotgun (WGS) entry which is preliminary data.</text>
</comment>
<dbReference type="Pfam" id="PF04955">
    <property type="entry name" value="HupE_UreJ"/>
    <property type="match status" value="1"/>
</dbReference>
<keyword evidence="1" id="KW-0812">Transmembrane</keyword>
<evidence type="ECO:0000313" key="6">
    <source>
        <dbReference type="Proteomes" id="UP001245370"/>
    </source>
</evidence>
<keyword evidence="1" id="KW-0472">Membrane</keyword>
<name>A0A9W6FLH6_XANFL</name>
<keyword evidence="2" id="KW-0732">Signal</keyword>
<keyword evidence="1" id="KW-1133">Transmembrane helix</keyword>
<dbReference type="Proteomes" id="UP001144397">
    <property type="component" value="Unassembled WGS sequence"/>
</dbReference>
<evidence type="ECO:0000256" key="1">
    <source>
        <dbReference type="SAM" id="Phobius"/>
    </source>
</evidence>
<proteinExistence type="predicted"/>
<organism evidence="3 5">
    <name type="scientific">Xanthobacter flavus</name>
    <dbReference type="NCBI Taxonomy" id="281"/>
    <lineage>
        <taxon>Bacteria</taxon>
        <taxon>Pseudomonadati</taxon>
        <taxon>Pseudomonadota</taxon>
        <taxon>Alphaproteobacteria</taxon>
        <taxon>Hyphomicrobiales</taxon>
        <taxon>Xanthobacteraceae</taxon>
        <taxon>Xanthobacter</taxon>
    </lineage>
</organism>
<dbReference type="Proteomes" id="UP001245370">
    <property type="component" value="Unassembled WGS sequence"/>
</dbReference>
<dbReference type="InterPro" id="IPR007038">
    <property type="entry name" value="HupE_UreJ"/>
</dbReference>
<feature type="chain" id="PRO_5040986404" evidence="2">
    <location>
        <begin position="25"/>
        <end position="207"/>
    </location>
</feature>
<reference evidence="4 6" key="2">
    <citation type="submission" date="2023-07" db="EMBL/GenBank/DDBJ databases">
        <title>Genomic Encyclopedia of Type Strains, Phase IV (KMG-IV): sequencing the most valuable type-strain genomes for metagenomic binning, comparative biology and taxonomic classification.</title>
        <authorList>
            <person name="Goeker M."/>
        </authorList>
    </citation>
    <scope>NUCLEOTIDE SEQUENCE [LARGE SCALE GENOMIC DNA]</scope>
    <source>
        <strain evidence="4 6">DSM 338</strain>
    </source>
</reference>
<evidence type="ECO:0000256" key="2">
    <source>
        <dbReference type="SAM" id="SignalP"/>
    </source>
</evidence>
<gene>
    <name evidence="4" type="ORF">GGQ86_004398</name>
    <name evidence="3" type="ORF">XFLAVUS301_40650</name>
</gene>
<keyword evidence="6" id="KW-1185">Reference proteome</keyword>
<feature type="transmembrane region" description="Helical" evidence="1">
    <location>
        <begin position="96"/>
        <end position="115"/>
    </location>
</feature>
<feature type="transmembrane region" description="Helical" evidence="1">
    <location>
        <begin position="151"/>
        <end position="175"/>
    </location>
</feature>
<feature type="transmembrane region" description="Helical" evidence="1">
    <location>
        <begin position="187"/>
        <end position="205"/>
    </location>
</feature>
<evidence type="ECO:0000313" key="3">
    <source>
        <dbReference type="EMBL" id="GLI24391.1"/>
    </source>
</evidence>
<dbReference type="GeneID" id="95764837"/>
<dbReference type="EMBL" id="BSDO01000007">
    <property type="protein sequence ID" value="GLI24391.1"/>
    <property type="molecule type" value="Genomic_DNA"/>
</dbReference>
<evidence type="ECO:0000313" key="5">
    <source>
        <dbReference type="Proteomes" id="UP001144397"/>
    </source>
</evidence>
<accession>A0A9W6FLH6</accession>
<feature type="signal peptide" evidence="2">
    <location>
        <begin position="1"/>
        <end position="24"/>
    </location>
</feature>
<reference evidence="3" key="1">
    <citation type="submission" date="2022-12" db="EMBL/GenBank/DDBJ databases">
        <title>Reference genome sequencing for broad-spectrum identification of bacterial and archaeal isolates by mass spectrometry.</title>
        <authorList>
            <person name="Sekiguchi Y."/>
            <person name="Tourlousse D.M."/>
        </authorList>
    </citation>
    <scope>NUCLEOTIDE SEQUENCE</scope>
    <source>
        <strain evidence="3">301</strain>
    </source>
</reference>
<evidence type="ECO:0000313" key="4">
    <source>
        <dbReference type="EMBL" id="MDR6335900.1"/>
    </source>
</evidence>